<gene>
    <name evidence="1" type="ORF">DERYTH_LOCUS11827</name>
</gene>
<evidence type="ECO:0000313" key="2">
    <source>
        <dbReference type="Proteomes" id="UP000789405"/>
    </source>
</evidence>
<evidence type="ECO:0000313" key="1">
    <source>
        <dbReference type="EMBL" id="CAG8681408.1"/>
    </source>
</evidence>
<sequence>WYIDTNDKFYEDFLLPLIFFEGYTQTFQHLAEVLNNVGRSTIIRKSEDFNVSPYD</sequence>
<organism evidence="1 2">
    <name type="scientific">Dentiscutata erythropus</name>
    <dbReference type="NCBI Taxonomy" id="1348616"/>
    <lineage>
        <taxon>Eukaryota</taxon>
        <taxon>Fungi</taxon>
        <taxon>Fungi incertae sedis</taxon>
        <taxon>Mucoromycota</taxon>
        <taxon>Glomeromycotina</taxon>
        <taxon>Glomeromycetes</taxon>
        <taxon>Diversisporales</taxon>
        <taxon>Gigasporaceae</taxon>
        <taxon>Dentiscutata</taxon>
    </lineage>
</organism>
<dbReference type="AlphaFoldDB" id="A0A9N9EMB8"/>
<keyword evidence="2" id="KW-1185">Reference proteome</keyword>
<protein>
    <submittedName>
        <fullName evidence="1">6736_t:CDS:1</fullName>
    </submittedName>
</protein>
<proteinExistence type="predicted"/>
<reference evidence="1" key="1">
    <citation type="submission" date="2021-06" db="EMBL/GenBank/DDBJ databases">
        <authorList>
            <person name="Kallberg Y."/>
            <person name="Tangrot J."/>
            <person name="Rosling A."/>
        </authorList>
    </citation>
    <scope>NUCLEOTIDE SEQUENCE</scope>
    <source>
        <strain evidence="1">MA453B</strain>
    </source>
</reference>
<name>A0A9N9EMB8_9GLOM</name>
<comment type="caution">
    <text evidence="1">The sequence shown here is derived from an EMBL/GenBank/DDBJ whole genome shotgun (WGS) entry which is preliminary data.</text>
</comment>
<feature type="non-terminal residue" evidence="1">
    <location>
        <position position="1"/>
    </location>
</feature>
<accession>A0A9N9EMB8</accession>
<dbReference type="EMBL" id="CAJVPY010007493">
    <property type="protein sequence ID" value="CAG8681408.1"/>
    <property type="molecule type" value="Genomic_DNA"/>
</dbReference>
<dbReference type="Proteomes" id="UP000789405">
    <property type="component" value="Unassembled WGS sequence"/>
</dbReference>